<evidence type="ECO:0000256" key="1">
    <source>
        <dbReference type="SAM" id="Phobius"/>
    </source>
</evidence>
<keyword evidence="1" id="KW-0472">Membrane</keyword>
<dbReference type="Proteomes" id="UP000076858">
    <property type="component" value="Unassembled WGS sequence"/>
</dbReference>
<proteinExistence type="predicted"/>
<protein>
    <submittedName>
        <fullName evidence="2">Uncharacterized protein</fullName>
    </submittedName>
</protein>
<dbReference type="AlphaFoldDB" id="A0A164VB41"/>
<organism evidence="2 3">
    <name type="scientific">Daphnia magna</name>
    <dbReference type="NCBI Taxonomy" id="35525"/>
    <lineage>
        <taxon>Eukaryota</taxon>
        <taxon>Metazoa</taxon>
        <taxon>Ecdysozoa</taxon>
        <taxon>Arthropoda</taxon>
        <taxon>Crustacea</taxon>
        <taxon>Branchiopoda</taxon>
        <taxon>Diplostraca</taxon>
        <taxon>Cladocera</taxon>
        <taxon>Anomopoda</taxon>
        <taxon>Daphniidae</taxon>
        <taxon>Daphnia</taxon>
    </lineage>
</organism>
<dbReference type="EMBL" id="LRGB01001363">
    <property type="protein sequence ID" value="KZS12149.1"/>
    <property type="molecule type" value="Genomic_DNA"/>
</dbReference>
<keyword evidence="1" id="KW-1133">Transmembrane helix</keyword>
<accession>A0A164VB41</accession>
<feature type="transmembrane region" description="Helical" evidence="1">
    <location>
        <begin position="20"/>
        <end position="40"/>
    </location>
</feature>
<name>A0A164VB41_9CRUS</name>
<keyword evidence="3" id="KW-1185">Reference proteome</keyword>
<keyword evidence="1" id="KW-0812">Transmembrane</keyword>
<comment type="caution">
    <text evidence="2">The sequence shown here is derived from an EMBL/GenBank/DDBJ whole genome shotgun (WGS) entry which is preliminary data.</text>
</comment>
<sequence>MTDLYQIINWPLIETAQLMVPHLAVTSFFAAILVSFFLVVKLYSTVPIRLIPPPVVTKADPLFRLWTQEWQSLTYRIRAILDVTVQDLSLRDLALFKALDYRKVSKRNVNCSDGGPDGFRPSFPMIAEIRQNVLPIGDFQQLLSNAKCRT</sequence>
<reference evidence="2 3" key="1">
    <citation type="submission" date="2016-03" db="EMBL/GenBank/DDBJ databases">
        <title>EvidentialGene: Evidence-directed Construction of Genes on Genomes.</title>
        <authorList>
            <person name="Gilbert D.G."/>
            <person name="Choi J.-H."/>
            <person name="Mockaitis K."/>
            <person name="Colbourne J."/>
            <person name="Pfrender M."/>
        </authorList>
    </citation>
    <scope>NUCLEOTIDE SEQUENCE [LARGE SCALE GENOMIC DNA]</scope>
    <source>
        <strain evidence="2 3">Xinb3</strain>
        <tissue evidence="2">Complete organism</tissue>
    </source>
</reference>
<evidence type="ECO:0000313" key="3">
    <source>
        <dbReference type="Proteomes" id="UP000076858"/>
    </source>
</evidence>
<evidence type="ECO:0000313" key="2">
    <source>
        <dbReference type="EMBL" id="KZS12149.1"/>
    </source>
</evidence>
<gene>
    <name evidence="2" type="ORF">APZ42_022962</name>
</gene>